<comment type="caution">
    <text evidence="10">The sequence shown here is derived from an EMBL/GenBank/DDBJ whole genome shotgun (WGS) entry which is preliminary data.</text>
</comment>
<feature type="region of interest" description="Disordered" evidence="8">
    <location>
        <begin position="539"/>
        <end position="568"/>
    </location>
</feature>
<proteinExistence type="predicted"/>
<feature type="transmembrane region" description="Helical" evidence="9">
    <location>
        <begin position="673"/>
        <end position="690"/>
    </location>
</feature>
<feature type="transmembrane region" description="Helical" evidence="9">
    <location>
        <begin position="504"/>
        <end position="525"/>
    </location>
</feature>
<dbReference type="SUPFAM" id="SSF49785">
    <property type="entry name" value="Galactose-binding domain-like"/>
    <property type="match status" value="2"/>
</dbReference>
<keyword evidence="6 9" id="KW-1133">Transmembrane helix</keyword>
<sequence>MFDRCYLGRVLVRRIALSRTEPLARQRPLRFSGWSRRQLLPSLDTLCLLLLAMLGAVWFTWQVALVPQPGDFDPGWGDARWIAAADSSAPVAYFRYTLQLNSWPEEAILTVAARQTFALAVNGVPLGNTNGQFASHALLYDIRRALRIGVNTIAVRVANADLQLPALKALLEIRNGIRTYRYNSGGSWRATAQSGLAHRRNAVTVNAWSLPDFDATDWQRARVLPAEAGPSPSLAFDPHPYQQPLPHLWLRADSSDVCFARLLDIPEEATRTWLRLGSPVQTSIYLNGKLLTTLAGGIQSLPFKQFPRSGGYQAGLAVTLYDISSWLHAGHNTLSIHAVLQVPPAEGQMEQLFRKVAVLTDVVVEKSGGQPLWLEPSGAWRLADHQACERLDAEQAPHRWPPASLEIPSAPSFLPYLTTIAVVSPSLLSMPANGWMVLCGAVAGVWLPWVGLGPWLAIGCSAAPQVLWRRLSLAVLPPLTLAGLLTVLAYTPALPHLRPYTWPWLWSLGTLLLLGYAVLAWAIWWDSRRSQARPQAGAWQASESSESSASESGEEVSIGVGSEGRSQPQRWGRRLSLCWRSISRSSWRSWRFWVTILPLMVMAVPLSSYQLSYEPYWQDELSSYYAAHGILATGWPLFPSGFLYTKAELYSYLLAAWSLLFGDRPEITRAISVGEYLLCLPLLYLAGCYFFSRRVAWLATAMLVCSPLAWVWSRQMRMYQQAQLFTLLTLLLFYICLQHQARSRLIYGAALSLLATYLSHEETFIILPALLLCTLCCRDRTKLSLAALCRSPSWQRAALLCGVGIGFQLLLAHGSHPPVLGTDASQRPLVHFTLDNVIFYAEMLFSPVTSGRTPWLLLSSVSMVLGCLQAVRRKEPRACYCLLFLLASWLTLIYGFTLQADRYLYPLLPCYYLLSAYGASELMQALGRLTMTLVKTSSGTSDRSWKRATEVQRLFLVGSSGLLCALLLIAPLIAMNTSNLFLSRLLGLPYHRHYADYDIAGAYLRQHLRRGDVVIAVAPANCVRYYVGQVDYFFSIDRALYLMEQRGHIIETASAAEALLNQEDFTAVLAEHPRVWIVSDGGPYESAVRKRFVFPPDVHLVFEGYASALYLRGG</sequence>
<evidence type="ECO:0000256" key="5">
    <source>
        <dbReference type="ARBA" id="ARBA00022692"/>
    </source>
</evidence>
<dbReference type="PANTHER" id="PTHR33908">
    <property type="entry name" value="MANNOSYLTRANSFERASE YKCB-RELATED"/>
    <property type="match status" value="1"/>
</dbReference>
<accession>A0A328VEP6</accession>
<feature type="transmembrane region" description="Helical" evidence="9">
    <location>
        <begin position="724"/>
        <end position="741"/>
    </location>
</feature>
<dbReference type="EMBL" id="MCIF01000002">
    <property type="protein sequence ID" value="RAQ96156.1"/>
    <property type="molecule type" value="Genomic_DNA"/>
</dbReference>
<keyword evidence="2" id="KW-1003">Cell membrane</keyword>
<evidence type="ECO:0000256" key="1">
    <source>
        <dbReference type="ARBA" id="ARBA00004651"/>
    </source>
</evidence>
<dbReference type="GO" id="GO:0005886">
    <property type="term" value="C:plasma membrane"/>
    <property type="evidence" value="ECO:0007669"/>
    <property type="project" value="UniProtKB-SubCell"/>
</dbReference>
<dbReference type="Proteomes" id="UP000248706">
    <property type="component" value="Unassembled WGS sequence"/>
</dbReference>
<dbReference type="InterPro" id="IPR050297">
    <property type="entry name" value="LipidA_mod_glycosyltrf_83"/>
</dbReference>
<dbReference type="AlphaFoldDB" id="A0A328VEP6"/>
<keyword evidence="5 9" id="KW-0812">Transmembrane</keyword>
<dbReference type="RefSeq" id="WP_112429495.1">
    <property type="nucleotide sequence ID" value="NZ_MCIF01000002.1"/>
</dbReference>
<keyword evidence="11" id="KW-1185">Reference proteome</keyword>
<dbReference type="InterPro" id="IPR008979">
    <property type="entry name" value="Galactose-bd-like_sf"/>
</dbReference>
<evidence type="ECO:0000256" key="6">
    <source>
        <dbReference type="ARBA" id="ARBA00022989"/>
    </source>
</evidence>
<organism evidence="10 11">
    <name type="scientific">Thermogemmatispora tikiterensis</name>
    <dbReference type="NCBI Taxonomy" id="1825093"/>
    <lineage>
        <taxon>Bacteria</taxon>
        <taxon>Bacillati</taxon>
        <taxon>Chloroflexota</taxon>
        <taxon>Ktedonobacteria</taxon>
        <taxon>Thermogemmatisporales</taxon>
        <taxon>Thermogemmatisporaceae</taxon>
        <taxon>Thermogemmatispora</taxon>
    </lineage>
</organism>
<dbReference type="Gene3D" id="2.60.120.260">
    <property type="entry name" value="Galactose-binding domain-like"/>
    <property type="match status" value="2"/>
</dbReference>
<evidence type="ECO:0000313" key="10">
    <source>
        <dbReference type="EMBL" id="RAQ96156.1"/>
    </source>
</evidence>
<feature type="transmembrane region" description="Helical" evidence="9">
    <location>
        <begin position="747"/>
        <end position="776"/>
    </location>
</feature>
<evidence type="ECO:0000256" key="7">
    <source>
        <dbReference type="ARBA" id="ARBA00023136"/>
    </source>
</evidence>
<protein>
    <submittedName>
        <fullName evidence="10">Uncharacterized protein</fullName>
    </submittedName>
</protein>
<dbReference type="PANTHER" id="PTHR33908:SF11">
    <property type="entry name" value="MEMBRANE PROTEIN"/>
    <property type="match status" value="1"/>
</dbReference>
<evidence type="ECO:0000256" key="3">
    <source>
        <dbReference type="ARBA" id="ARBA00022676"/>
    </source>
</evidence>
<keyword evidence="3" id="KW-0328">Glycosyltransferase</keyword>
<feature type="compositionally biased region" description="Low complexity" evidence="8">
    <location>
        <begin position="541"/>
        <end position="564"/>
    </location>
</feature>
<feature type="transmembrane region" description="Helical" evidence="9">
    <location>
        <begin position="435"/>
        <end position="459"/>
    </location>
</feature>
<dbReference type="OrthoDB" id="135118at2"/>
<gene>
    <name evidence="10" type="ORF">A4R35_11485</name>
</gene>
<dbReference type="GO" id="GO:0016763">
    <property type="term" value="F:pentosyltransferase activity"/>
    <property type="evidence" value="ECO:0007669"/>
    <property type="project" value="TreeGrafter"/>
</dbReference>
<evidence type="ECO:0000256" key="2">
    <source>
        <dbReference type="ARBA" id="ARBA00022475"/>
    </source>
</evidence>
<keyword evidence="7 9" id="KW-0472">Membrane</keyword>
<reference evidence="10 11" key="1">
    <citation type="submission" date="2016-08" db="EMBL/GenBank/DDBJ databases">
        <title>Analysis of Carbohydrate Active Enzymes in Thermogemmatispora T81 Reveals Carbohydrate Degradation Ability.</title>
        <authorList>
            <person name="Tomazini A."/>
            <person name="Lal S."/>
            <person name="Stott M."/>
            <person name="Henrissat B."/>
            <person name="Polikarpov I."/>
            <person name="Sparling R."/>
            <person name="Levin D.B."/>
        </authorList>
    </citation>
    <scope>NUCLEOTIDE SEQUENCE [LARGE SCALE GENOMIC DNA]</scope>
    <source>
        <strain evidence="10 11">T81</strain>
    </source>
</reference>
<evidence type="ECO:0000256" key="8">
    <source>
        <dbReference type="SAM" id="MobiDB-lite"/>
    </source>
</evidence>
<feature type="transmembrane region" description="Helical" evidence="9">
    <location>
        <begin position="39"/>
        <end position="61"/>
    </location>
</feature>
<keyword evidence="4" id="KW-0808">Transferase</keyword>
<feature type="transmembrane region" description="Helical" evidence="9">
    <location>
        <begin position="903"/>
        <end position="923"/>
    </location>
</feature>
<feature type="transmembrane region" description="Helical" evidence="9">
    <location>
        <begin position="878"/>
        <end position="897"/>
    </location>
</feature>
<evidence type="ECO:0000313" key="11">
    <source>
        <dbReference type="Proteomes" id="UP000248706"/>
    </source>
</evidence>
<dbReference type="GO" id="GO:0009103">
    <property type="term" value="P:lipopolysaccharide biosynthetic process"/>
    <property type="evidence" value="ECO:0007669"/>
    <property type="project" value="UniProtKB-ARBA"/>
</dbReference>
<evidence type="ECO:0000256" key="9">
    <source>
        <dbReference type="SAM" id="Phobius"/>
    </source>
</evidence>
<evidence type="ECO:0000256" key="4">
    <source>
        <dbReference type="ARBA" id="ARBA00022679"/>
    </source>
</evidence>
<name>A0A328VEP6_9CHLR</name>
<feature type="transmembrane region" description="Helical" evidence="9">
    <location>
        <begin position="471"/>
        <end position="492"/>
    </location>
</feature>
<feature type="transmembrane region" description="Helical" evidence="9">
    <location>
        <begin position="954"/>
        <end position="974"/>
    </location>
</feature>
<comment type="subcellular location">
    <subcellularLocation>
        <location evidence="1">Cell membrane</location>
        <topology evidence="1">Multi-pass membrane protein</topology>
    </subcellularLocation>
</comment>
<feature type="transmembrane region" description="Helical" evidence="9">
    <location>
        <begin position="590"/>
        <end position="611"/>
    </location>
</feature>
<feature type="transmembrane region" description="Helical" evidence="9">
    <location>
        <begin position="696"/>
        <end position="712"/>
    </location>
</feature>